<dbReference type="InterPro" id="IPR044280">
    <property type="entry name" value="Hac1/HY5"/>
</dbReference>
<dbReference type="STRING" id="1336337.A0A3N4JDX7"/>
<dbReference type="EMBL" id="ML120414">
    <property type="protein sequence ID" value="RPA96486.1"/>
    <property type="molecule type" value="Genomic_DNA"/>
</dbReference>
<keyword evidence="6" id="KW-0834">Unfolded protein response</keyword>
<protein>
    <recommendedName>
        <fullName evidence="9">BZIP domain-containing protein</fullName>
    </recommendedName>
</protein>
<dbReference type="PANTHER" id="PTHR46714">
    <property type="entry name" value="TRANSCRIPTIONAL ACTIVATOR HAC1"/>
    <property type="match status" value="1"/>
</dbReference>
<dbReference type="GO" id="GO:0006986">
    <property type="term" value="P:response to unfolded protein"/>
    <property type="evidence" value="ECO:0007669"/>
    <property type="project" value="UniProtKB-KW"/>
</dbReference>
<feature type="domain" description="BZIP" evidence="9">
    <location>
        <begin position="124"/>
        <end position="187"/>
    </location>
</feature>
<comment type="similarity">
    <text evidence="2">Belongs to the bZIP family.</text>
</comment>
<proteinExistence type="inferred from homology"/>
<evidence type="ECO:0000256" key="8">
    <source>
        <dbReference type="SAM" id="MobiDB-lite"/>
    </source>
</evidence>
<dbReference type="SUPFAM" id="SSF57959">
    <property type="entry name" value="Leucine zipper domain"/>
    <property type="match status" value="1"/>
</dbReference>
<accession>A0A3N4JDX7</accession>
<dbReference type="InterPro" id="IPR046347">
    <property type="entry name" value="bZIP_sf"/>
</dbReference>
<organism evidence="10 11">
    <name type="scientific">Choiromyces venosus 120613-1</name>
    <dbReference type="NCBI Taxonomy" id="1336337"/>
    <lineage>
        <taxon>Eukaryota</taxon>
        <taxon>Fungi</taxon>
        <taxon>Dikarya</taxon>
        <taxon>Ascomycota</taxon>
        <taxon>Pezizomycotina</taxon>
        <taxon>Pezizomycetes</taxon>
        <taxon>Pezizales</taxon>
        <taxon>Tuberaceae</taxon>
        <taxon>Choiromyces</taxon>
    </lineage>
</organism>
<dbReference type="GO" id="GO:0005634">
    <property type="term" value="C:nucleus"/>
    <property type="evidence" value="ECO:0007669"/>
    <property type="project" value="UniProtKB-SubCell"/>
</dbReference>
<dbReference type="OrthoDB" id="5400318at2759"/>
<dbReference type="PANTHER" id="PTHR46714:SF6">
    <property type="entry name" value="TRANSCRIPTIONAL ACTIVATOR HAC1"/>
    <property type="match status" value="1"/>
</dbReference>
<evidence type="ECO:0000313" key="10">
    <source>
        <dbReference type="EMBL" id="RPA96486.1"/>
    </source>
</evidence>
<evidence type="ECO:0000313" key="11">
    <source>
        <dbReference type="Proteomes" id="UP000276215"/>
    </source>
</evidence>
<keyword evidence="11" id="KW-1185">Reference proteome</keyword>
<keyword evidence="3" id="KW-0805">Transcription regulation</keyword>
<dbReference type="InterPro" id="IPR004827">
    <property type="entry name" value="bZIP"/>
</dbReference>
<feature type="compositionally biased region" description="Polar residues" evidence="8">
    <location>
        <begin position="44"/>
        <end position="61"/>
    </location>
</feature>
<keyword evidence="5" id="KW-0804">Transcription</keyword>
<gene>
    <name evidence="10" type="ORF">L873DRAFT_1230660</name>
</gene>
<dbReference type="Proteomes" id="UP000276215">
    <property type="component" value="Unassembled WGS sequence"/>
</dbReference>
<keyword evidence="7" id="KW-0539">Nucleus</keyword>
<dbReference type="GO" id="GO:0045944">
    <property type="term" value="P:positive regulation of transcription by RNA polymerase II"/>
    <property type="evidence" value="ECO:0007669"/>
    <property type="project" value="InterPro"/>
</dbReference>
<evidence type="ECO:0000256" key="3">
    <source>
        <dbReference type="ARBA" id="ARBA00023015"/>
    </source>
</evidence>
<dbReference type="PROSITE" id="PS50217">
    <property type="entry name" value="BZIP"/>
    <property type="match status" value="1"/>
</dbReference>
<feature type="compositionally biased region" description="Polar residues" evidence="8">
    <location>
        <begin position="1"/>
        <end position="15"/>
    </location>
</feature>
<feature type="region of interest" description="Disordered" evidence="8">
    <location>
        <begin position="1"/>
        <end position="150"/>
    </location>
</feature>
<evidence type="ECO:0000256" key="5">
    <source>
        <dbReference type="ARBA" id="ARBA00023163"/>
    </source>
</evidence>
<keyword evidence="4" id="KW-0238">DNA-binding</keyword>
<comment type="subcellular location">
    <subcellularLocation>
        <location evidence="1">Nucleus</location>
    </subcellularLocation>
</comment>
<dbReference type="SMART" id="SM00338">
    <property type="entry name" value="BRLZ"/>
    <property type="match status" value="1"/>
</dbReference>
<dbReference type="GO" id="GO:0003677">
    <property type="term" value="F:DNA binding"/>
    <property type="evidence" value="ECO:0007669"/>
    <property type="project" value="UniProtKB-KW"/>
</dbReference>
<dbReference type="GO" id="GO:0000981">
    <property type="term" value="F:DNA-binding transcription factor activity, RNA polymerase II-specific"/>
    <property type="evidence" value="ECO:0007669"/>
    <property type="project" value="InterPro"/>
</dbReference>
<evidence type="ECO:0000256" key="7">
    <source>
        <dbReference type="ARBA" id="ARBA00023242"/>
    </source>
</evidence>
<name>A0A3N4JDX7_9PEZI</name>
<evidence type="ECO:0000256" key="4">
    <source>
        <dbReference type="ARBA" id="ARBA00023125"/>
    </source>
</evidence>
<evidence type="ECO:0000256" key="6">
    <source>
        <dbReference type="ARBA" id="ARBA00023230"/>
    </source>
</evidence>
<dbReference type="AlphaFoldDB" id="A0A3N4JDX7"/>
<evidence type="ECO:0000256" key="2">
    <source>
        <dbReference type="ARBA" id="ARBA00007163"/>
    </source>
</evidence>
<feature type="compositionally biased region" description="Basic and acidic residues" evidence="8">
    <location>
        <begin position="118"/>
        <end position="132"/>
    </location>
</feature>
<sequence>MSRTSVDPSVLSTFDSPLEMPDEDLLFSDNDTVGSLFGGDEHFSSTASNAGSDSTFPTDTNSPREEFTPGCSASPQPEKEPETGGKTEAPAKPVKKRKSWGQELPTPTTNLPPRKRAKTEAEKEQRRIERVLRNRAAAQSSRERKRKEVQALEDEKTQLAQINAEYKAKLAAKEEANKALHQELEDVQQKLKRFEGFMKMAVETASATARPLSPISYFEATESSIKTEENPFLFVDAPEAVSVTTLDPGVLLSEVAYSEDSGDRDSSMAHQSAELMCGLRCLQENPSPEAWWGLLLAWISLVLLLGVNTSTPHSYLELRSQLERVQRTLYQMSIQQPFLLNLSSISNSLRIQLQQQIQTSNQALARLSGAATGLEMRSESAVENAFFDLFGISSTESEGSLLGGNLDDDPEARNTMVERTRSYLTQIKVSTI</sequence>
<reference evidence="10 11" key="1">
    <citation type="journal article" date="2018" name="Nat. Ecol. Evol.">
        <title>Pezizomycetes genomes reveal the molecular basis of ectomycorrhizal truffle lifestyle.</title>
        <authorList>
            <person name="Murat C."/>
            <person name="Payen T."/>
            <person name="Noel B."/>
            <person name="Kuo A."/>
            <person name="Morin E."/>
            <person name="Chen J."/>
            <person name="Kohler A."/>
            <person name="Krizsan K."/>
            <person name="Balestrini R."/>
            <person name="Da Silva C."/>
            <person name="Montanini B."/>
            <person name="Hainaut M."/>
            <person name="Levati E."/>
            <person name="Barry K.W."/>
            <person name="Belfiori B."/>
            <person name="Cichocki N."/>
            <person name="Clum A."/>
            <person name="Dockter R.B."/>
            <person name="Fauchery L."/>
            <person name="Guy J."/>
            <person name="Iotti M."/>
            <person name="Le Tacon F."/>
            <person name="Lindquist E.A."/>
            <person name="Lipzen A."/>
            <person name="Malagnac F."/>
            <person name="Mello A."/>
            <person name="Molinier V."/>
            <person name="Miyauchi S."/>
            <person name="Poulain J."/>
            <person name="Riccioni C."/>
            <person name="Rubini A."/>
            <person name="Sitrit Y."/>
            <person name="Splivallo R."/>
            <person name="Traeger S."/>
            <person name="Wang M."/>
            <person name="Zifcakova L."/>
            <person name="Wipf D."/>
            <person name="Zambonelli A."/>
            <person name="Paolocci F."/>
            <person name="Nowrousian M."/>
            <person name="Ottonello S."/>
            <person name="Baldrian P."/>
            <person name="Spatafora J.W."/>
            <person name="Henrissat B."/>
            <person name="Nagy L.G."/>
            <person name="Aury J.M."/>
            <person name="Wincker P."/>
            <person name="Grigoriev I.V."/>
            <person name="Bonfante P."/>
            <person name="Martin F.M."/>
        </authorList>
    </citation>
    <scope>NUCLEOTIDE SEQUENCE [LARGE SCALE GENOMIC DNA]</scope>
    <source>
        <strain evidence="10 11">120613-1</strain>
    </source>
</reference>
<evidence type="ECO:0000259" key="9">
    <source>
        <dbReference type="PROSITE" id="PS50217"/>
    </source>
</evidence>
<evidence type="ECO:0000256" key="1">
    <source>
        <dbReference type="ARBA" id="ARBA00004123"/>
    </source>
</evidence>